<dbReference type="Gene3D" id="3.40.190.10">
    <property type="entry name" value="Periplasmic binding protein-like II"/>
    <property type="match status" value="2"/>
</dbReference>
<dbReference type="GO" id="GO:0003700">
    <property type="term" value="F:DNA-binding transcription factor activity"/>
    <property type="evidence" value="ECO:0007669"/>
    <property type="project" value="InterPro"/>
</dbReference>
<dbReference type="PATRIC" id="fig|66876.3.peg.2798"/>
<evidence type="ECO:0000256" key="3">
    <source>
        <dbReference type="ARBA" id="ARBA00023125"/>
    </source>
</evidence>
<evidence type="ECO:0000256" key="1">
    <source>
        <dbReference type="ARBA" id="ARBA00009437"/>
    </source>
</evidence>
<organism evidence="6 7">
    <name type="scientific">Streptomyces chattanoogensis</name>
    <dbReference type="NCBI Taxonomy" id="66876"/>
    <lineage>
        <taxon>Bacteria</taxon>
        <taxon>Bacillati</taxon>
        <taxon>Actinomycetota</taxon>
        <taxon>Actinomycetes</taxon>
        <taxon>Kitasatosporales</taxon>
        <taxon>Streptomycetaceae</taxon>
        <taxon>Streptomyces</taxon>
    </lineage>
</organism>
<dbReference type="EMBL" id="LGKG01000101">
    <property type="protein sequence ID" value="KPC64362.1"/>
    <property type="molecule type" value="Genomic_DNA"/>
</dbReference>
<dbReference type="PANTHER" id="PTHR30346:SF0">
    <property type="entry name" value="HCA OPERON TRANSCRIPTIONAL ACTIVATOR HCAR"/>
    <property type="match status" value="1"/>
</dbReference>
<dbReference type="Proteomes" id="UP000037982">
    <property type="component" value="Unassembled WGS sequence"/>
</dbReference>
<dbReference type="PANTHER" id="PTHR30346">
    <property type="entry name" value="TRANSCRIPTIONAL DUAL REGULATOR HCAR-RELATED"/>
    <property type="match status" value="1"/>
</dbReference>
<dbReference type="Gene3D" id="1.10.10.10">
    <property type="entry name" value="Winged helix-like DNA-binding domain superfamily/Winged helix DNA-binding domain"/>
    <property type="match status" value="1"/>
</dbReference>
<dbReference type="GO" id="GO:0032993">
    <property type="term" value="C:protein-DNA complex"/>
    <property type="evidence" value="ECO:0007669"/>
    <property type="project" value="TreeGrafter"/>
</dbReference>
<evidence type="ECO:0000259" key="5">
    <source>
        <dbReference type="PROSITE" id="PS50931"/>
    </source>
</evidence>
<dbReference type="Pfam" id="PF00126">
    <property type="entry name" value="HTH_1"/>
    <property type="match status" value="1"/>
</dbReference>
<dbReference type="AlphaFoldDB" id="A0A0N0H1B9"/>
<reference evidence="7" key="1">
    <citation type="submission" date="2015-07" db="EMBL/GenBank/DDBJ databases">
        <authorList>
            <person name="Ju K.-S."/>
            <person name="Doroghazi J.R."/>
            <person name="Metcalf W.W."/>
        </authorList>
    </citation>
    <scope>NUCLEOTIDE SEQUENCE [LARGE SCALE GENOMIC DNA]</scope>
    <source>
        <strain evidence="7">NRRL ISP-5002</strain>
    </source>
</reference>
<protein>
    <submittedName>
        <fullName evidence="6">LysR family transcriptional regulator</fullName>
    </submittedName>
</protein>
<sequence length="297" mass="32454">MELRDIEIFLALAKELHFGRTAERLHIATARVSQSIRKAERRVGGRLFERNSRNVRLTVLGEQLRQDLSAGYRQIAEGIAKARAAAGAVSGTLTLGTMGPMARTIKPVLDLFESTYPDVNLRHREVQPPAPLDLLRSGDADVALVYLPVDEPDLTVGPVVHVSDVLLMVSTGHPYAGRESICVEDLGDHCAFLPGRLPASMEAAFQPFHTPSGRPIARAPRRPSTWHEALDLVTAGHGVLGVARDAAHFYPWPGLAFIPVRDMPPVRWGLVWRTADESPLIRAFSHAATKSHQSAGT</sequence>
<evidence type="ECO:0000313" key="7">
    <source>
        <dbReference type="Proteomes" id="UP000037982"/>
    </source>
</evidence>
<dbReference type="RefSeq" id="WP_053923766.1">
    <property type="nucleotide sequence ID" value="NZ_LGKG01000101.1"/>
</dbReference>
<keyword evidence="2" id="KW-0805">Transcription regulation</keyword>
<proteinExistence type="inferred from homology"/>
<dbReference type="CDD" id="cd08414">
    <property type="entry name" value="PBP2_LTTR_aromatics_like"/>
    <property type="match status" value="1"/>
</dbReference>
<dbReference type="SUPFAM" id="SSF46785">
    <property type="entry name" value="Winged helix' DNA-binding domain"/>
    <property type="match status" value="1"/>
</dbReference>
<dbReference type="Pfam" id="PF03466">
    <property type="entry name" value="LysR_substrate"/>
    <property type="match status" value="1"/>
</dbReference>
<accession>A0A0N0H1B9</accession>
<feature type="domain" description="HTH lysR-type" evidence="5">
    <location>
        <begin position="1"/>
        <end position="58"/>
    </location>
</feature>
<keyword evidence="4" id="KW-0804">Transcription</keyword>
<keyword evidence="3" id="KW-0238">DNA-binding</keyword>
<dbReference type="InterPro" id="IPR036388">
    <property type="entry name" value="WH-like_DNA-bd_sf"/>
</dbReference>
<comment type="similarity">
    <text evidence="1">Belongs to the LysR transcriptional regulatory family.</text>
</comment>
<evidence type="ECO:0000313" key="6">
    <source>
        <dbReference type="EMBL" id="KPC64362.1"/>
    </source>
</evidence>
<dbReference type="InterPro" id="IPR000847">
    <property type="entry name" value="LysR_HTH_N"/>
</dbReference>
<evidence type="ECO:0000256" key="4">
    <source>
        <dbReference type="ARBA" id="ARBA00023163"/>
    </source>
</evidence>
<dbReference type="InterPro" id="IPR005119">
    <property type="entry name" value="LysR_subst-bd"/>
</dbReference>
<dbReference type="PROSITE" id="PS50931">
    <property type="entry name" value="HTH_LYSR"/>
    <property type="match status" value="1"/>
</dbReference>
<dbReference type="InterPro" id="IPR036390">
    <property type="entry name" value="WH_DNA-bd_sf"/>
</dbReference>
<comment type="caution">
    <text evidence="6">The sequence shown here is derived from an EMBL/GenBank/DDBJ whole genome shotgun (WGS) entry which is preliminary data.</text>
</comment>
<evidence type="ECO:0000256" key="2">
    <source>
        <dbReference type="ARBA" id="ARBA00023015"/>
    </source>
</evidence>
<dbReference type="GO" id="GO:0003677">
    <property type="term" value="F:DNA binding"/>
    <property type="evidence" value="ECO:0007669"/>
    <property type="project" value="UniProtKB-KW"/>
</dbReference>
<dbReference type="SUPFAM" id="SSF53850">
    <property type="entry name" value="Periplasmic binding protein-like II"/>
    <property type="match status" value="1"/>
</dbReference>
<gene>
    <name evidence="6" type="ORF">ADL29_12705</name>
</gene>
<keyword evidence="7" id="KW-1185">Reference proteome</keyword>
<name>A0A0N0H1B9_9ACTN</name>